<evidence type="ECO:0000313" key="4">
    <source>
        <dbReference type="Proteomes" id="UP000581688"/>
    </source>
</evidence>
<keyword evidence="1" id="KW-0472">Membrane</keyword>
<dbReference type="RefSeq" id="WP_174495039.1">
    <property type="nucleotide sequence ID" value="NZ_CADDWK010000002.1"/>
</dbReference>
<dbReference type="AlphaFoldDB" id="A0A841PXR3"/>
<dbReference type="EMBL" id="JACHGH010000002">
    <property type="protein sequence ID" value="MBB6452286.1"/>
    <property type="molecule type" value="Genomic_DNA"/>
</dbReference>
<feature type="domain" description="LysM" evidence="2">
    <location>
        <begin position="219"/>
        <end position="262"/>
    </location>
</feature>
<dbReference type="PROSITE" id="PS51782">
    <property type="entry name" value="LYSM"/>
    <property type="match status" value="7"/>
</dbReference>
<comment type="caution">
    <text evidence="3">The sequence shown here is derived from an EMBL/GenBank/DDBJ whole genome shotgun (WGS) entry which is preliminary data.</text>
</comment>
<evidence type="ECO:0000313" key="3">
    <source>
        <dbReference type="EMBL" id="MBB6452286.1"/>
    </source>
</evidence>
<evidence type="ECO:0000259" key="2">
    <source>
        <dbReference type="PROSITE" id="PS51782"/>
    </source>
</evidence>
<dbReference type="InterPro" id="IPR018392">
    <property type="entry name" value="LysM"/>
</dbReference>
<feature type="domain" description="LysM" evidence="2">
    <location>
        <begin position="284"/>
        <end position="327"/>
    </location>
</feature>
<dbReference type="Pfam" id="PF01476">
    <property type="entry name" value="LysM"/>
    <property type="match status" value="7"/>
</dbReference>
<dbReference type="PANTHER" id="PTHR33734:SF22">
    <property type="entry name" value="MEMBRANE-BOUND LYTIC MUREIN TRANSGLYCOSYLASE D"/>
    <property type="match status" value="1"/>
</dbReference>
<dbReference type="CDD" id="cd00118">
    <property type="entry name" value="LysM"/>
    <property type="match status" value="7"/>
</dbReference>
<gene>
    <name evidence="3" type="ORF">HNQ94_000731</name>
</gene>
<dbReference type="SMART" id="SM00257">
    <property type="entry name" value="LysM"/>
    <property type="match status" value="7"/>
</dbReference>
<name>A0A841PXR3_9BACI</name>
<proteinExistence type="predicted"/>
<reference evidence="3 4" key="1">
    <citation type="submission" date="2020-08" db="EMBL/GenBank/DDBJ databases">
        <title>Genomic Encyclopedia of Type Strains, Phase IV (KMG-IV): sequencing the most valuable type-strain genomes for metagenomic binning, comparative biology and taxonomic classification.</title>
        <authorList>
            <person name="Goeker M."/>
        </authorList>
    </citation>
    <scope>NUCLEOTIDE SEQUENCE [LARGE SCALE GENOMIC DNA]</scope>
    <source>
        <strain evidence="3 4">DSM 19612</strain>
    </source>
</reference>
<protein>
    <submittedName>
        <fullName evidence="3">LysM repeat protein</fullName>
    </submittedName>
</protein>
<sequence length="659" mass="72239">MDNIQRYELKQNKNGDEYELLLYVDESLAEFADELGSEPKARTDFLETAKQIVKERYPKLRVSVVKIICGGIVVTAIPFTLHVNKIQAASQTPITTQANVSSLIYYEVTAKDTLWNIARKYNTTVDLMKKANQLTTDTLQLNQRLIIPKAIHLVGSGDYLSVLAKNYDTTVDAIKEANKLTSDATKIGQTLIIPVLLNNIGESRVQTGTTEQPAPTQGANYTVIPGDTLYSIGKRFQVSVDQLVSTNDLTSIALQIGQVLTIPTTSTANPPSPSNTNTPLEQTKIHTVVVGDTLYSIARKNNVTVDTLREVNQLNTNVLGIGQVLTIPSYIGETETEKPTERSSTYTVVAGDNLWTITQRLGLTVADLRAANQLTTDSLQIGQKLTIPPKSEAKTDPVPVLDEVRTTFTCMVRSGDSLSVIANRFDITVDQLRTANQLNSDVLQIGQVLTIPNGLNEPSTTTNNTITYQTHTVASGDNIWGLSIRYGIPQHELLKANNLTTSSALSIGQTLKIPMHNIAVKPVVSEKHGEYLDWWTEAQYVFTIGKTAKVTDFATGKSFFIKRTIGANHADSETVTANDSTIAQSIWGGYSWTPRAVILEVDGRKIAASMSFMPHEREYITNNGITGHFDVYFGNSTRHIDGKADPSHQAQVEKAAGLQ</sequence>
<dbReference type="SUPFAM" id="SSF54106">
    <property type="entry name" value="LysM domain"/>
    <property type="match status" value="7"/>
</dbReference>
<dbReference type="InterPro" id="IPR036779">
    <property type="entry name" value="LysM_dom_sf"/>
</dbReference>
<dbReference type="Proteomes" id="UP000581688">
    <property type="component" value="Unassembled WGS sequence"/>
</dbReference>
<feature type="domain" description="LysM" evidence="2">
    <location>
        <begin position="469"/>
        <end position="513"/>
    </location>
</feature>
<organism evidence="3 4">
    <name type="scientific">Salirhabdus euzebyi</name>
    <dbReference type="NCBI Taxonomy" id="394506"/>
    <lineage>
        <taxon>Bacteria</taxon>
        <taxon>Bacillati</taxon>
        <taxon>Bacillota</taxon>
        <taxon>Bacilli</taxon>
        <taxon>Bacillales</taxon>
        <taxon>Bacillaceae</taxon>
        <taxon>Salirhabdus</taxon>
    </lineage>
</organism>
<dbReference type="Gene3D" id="3.10.350.10">
    <property type="entry name" value="LysM domain"/>
    <property type="match status" value="7"/>
</dbReference>
<dbReference type="PANTHER" id="PTHR33734">
    <property type="entry name" value="LYSM DOMAIN-CONTAINING GPI-ANCHORED PROTEIN 2"/>
    <property type="match status" value="1"/>
</dbReference>
<accession>A0A841PXR3</accession>
<feature type="domain" description="LysM" evidence="2">
    <location>
        <begin position="344"/>
        <end position="387"/>
    </location>
</feature>
<keyword evidence="4" id="KW-1185">Reference proteome</keyword>
<keyword evidence="1" id="KW-0812">Transmembrane</keyword>
<keyword evidence="1" id="KW-1133">Transmembrane helix</keyword>
<feature type="transmembrane region" description="Helical" evidence="1">
    <location>
        <begin position="60"/>
        <end position="81"/>
    </location>
</feature>
<feature type="domain" description="LysM" evidence="2">
    <location>
        <begin position="408"/>
        <end position="451"/>
    </location>
</feature>
<feature type="domain" description="LysM" evidence="2">
    <location>
        <begin position="104"/>
        <end position="147"/>
    </location>
</feature>
<evidence type="ECO:0000256" key="1">
    <source>
        <dbReference type="SAM" id="Phobius"/>
    </source>
</evidence>
<feature type="domain" description="LysM" evidence="2">
    <location>
        <begin position="150"/>
        <end position="193"/>
    </location>
</feature>